<dbReference type="Proteomes" id="UP000004923">
    <property type="component" value="Unassembled WGS sequence"/>
</dbReference>
<dbReference type="EMBL" id="AEVN01000012">
    <property type="protein sequence ID" value="EFY05656.1"/>
    <property type="molecule type" value="Genomic_DNA"/>
</dbReference>
<dbReference type="SUPFAM" id="SSF53041">
    <property type="entry name" value="Resolvase-like"/>
    <property type="match status" value="1"/>
</dbReference>
<comment type="similarity">
    <text evidence="1">Belongs to the site-specific recombinase resolvase family.</text>
</comment>
<feature type="domain" description="Resolvase/invertase-type recombinase catalytic" evidence="7">
    <location>
        <begin position="1"/>
        <end position="138"/>
    </location>
</feature>
<evidence type="ECO:0000256" key="2">
    <source>
        <dbReference type="ARBA" id="ARBA00022908"/>
    </source>
</evidence>
<dbReference type="GO" id="GO:0015074">
    <property type="term" value="P:DNA integration"/>
    <property type="evidence" value="ECO:0007669"/>
    <property type="project" value="UniProtKB-KW"/>
</dbReference>
<accession>E8LBZ1</accession>
<organism evidence="8 9">
    <name type="scientific">Phascolarctobacterium succinatutens YIT 12067</name>
    <dbReference type="NCBI Taxonomy" id="626939"/>
    <lineage>
        <taxon>Bacteria</taxon>
        <taxon>Bacillati</taxon>
        <taxon>Bacillota</taxon>
        <taxon>Negativicutes</taxon>
        <taxon>Acidaminococcales</taxon>
        <taxon>Acidaminococcaceae</taxon>
        <taxon>Phascolarctobacterium</taxon>
    </lineage>
</organism>
<sequence>MIYGYARVSSKKQLHGNSLEEQTTTLTANGAISITAEQFTGKTTSRPKLQALIDSLQPGDTLMVTKLDRLARNVTEGIELIRALFKKEVKVHVLNIGLLENTSMGNFFITTILAVAELERNMILERTQAGKEVARTKAGFREGRPPLPKEKINLALDLLTNHSYKEVETMTGISRATLGRYRRRVKKC</sequence>
<dbReference type="InterPro" id="IPR036162">
    <property type="entry name" value="Resolvase-like_N_sf"/>
</dbReference>
<evidence type="ECO:0000259" key="7">
    <source>
        <dbReference type="PROSITE" id="PS51736"/>
    </source>
</evidence>
<keyword evidence="9" id="KW-1185">Reference proteome</keyword>
<evidence type="ECO:0000256" key="6">
    <source>
        <dbReference type="PROSITE-ProRule" id="PRU10137"/>
    </source>
</evidence>
<comment type="caution">
    <text evidence="8">The sequence shown here is derived from an EMBL/GenBank/DDBJ whole genome shotgun (WGS) entry which is preliminary data.</text>
</comment>
<dbReference type="HOGENOM" id="CLU_010686_8_3_9"/>
<proteinExistence type="inferred from homology"/>
<dbReference type="PROSITE" id="PS51736">
    <property type="entry name" value="RECOMBINASES_3"/>
    <property type="match status" value="1"/>
</dbReference>
<dbReference type="InterPro" id="IPR050639">
    <property type="entry name" value="SSR_resolvase"/>
</dbReference>
<evidence type="ECO:0000256" key="1">
    <source>
        <dbReference type="ARBA" id="ARBA00009913"/>
    </source>
</evidence>
<evidence type="ECO:0000313" key="9">
    <source>
        <dbReference type="Proteomes" id="UP000004923"/>
    </source>
</evidence>
<reference evidence="8 9" key="1">
    <citation type="submission" date="2011-01" db="EMBL/GenBank/DDBJ databases">
        <authorList>
            <person name="Weinstock G."/>
            <person name="Sodergren E."/>
            <person name="Clifton S."/>
            <person name="Fulton L."/>
            <person name="Fulton B."/>
            <person name="Courtney L."/>
            <person name="Fronick C."/>
            <person name="Harrison M."/>
            <person name="Strong C."/>
            <person name="Farmer C."/>
            <person name="Delahaunty K."/>
            <person name="Markovic C."/>
            <person name="Hall O."/>
            <person name="Minx P."/>
            <person name="Tomlinson C."/>
            <person name="Mitreva M."/>
            <person name="Hou S."/>
            <person name="Chen J."/>
            <person name="Wollam A."/>
            <person name="Pepin K.H."/>
            <person name="Johnson M."/>
            <person name="Bhonagiri V."/>
            <person name="Zhang X."/>
            <person name="Suruliraj S."/>
            <person name="Warren W."/>
            <person name="Chinwalla A."/>
            <person name="Mardis E.R."/>
            <person name="Wilson R.K."/>
        </authorList>
    </citation>
    <scope>NUCLEOTIDE SEQUENCE [LARGE SCALE GENOMIC DNA]</scope>
    <source>
        <strain evidence="8 9">YIT 12067</strain>
    </source>
</reference>
<keyword evidence="4" id="KW-0233">DNA recombination</keyword>
<dbReference type="PROSITE" id="PS00397">
    <property type="entry name" value="RECOMBINASES_1"/>
    <property type="match status" value="1"/>
</dbReference>
<dbReference type="PROSITE" id="PS00398">
    <property type="entry name" value="RECOMBINASES_2"/>
    <property type="match status" value="1"/>
</dbReference>
<dbReference type="Pfam" id="PF18010">
    <property type="entry name" value="HTH_49"/>
    <property type="match status" value="1"/>
</dbReference>
<dbReference type="InterPro" id="IPR006118">
    <property type="entry name" value="Recombinase_CS"/>
</dbReference>
<dbReference type="Gene3D" id="3.40.50.1390">
    <property type="entry name" value="Resolvase, N-terminal catalytic domain"/>
    <property type="match status" value="1"/>
</dbReference>
<dbReference type="InterPro" id="IPR006119">
    <property type="entry name" value="Resolv_N"/>
</dbReference>
<dbReference type="GO" id="GO:0000150">
    <property type="term" value="F:DNA strand exchange activity"/>
    <property type="evidence" value="ECO:0007669"/>
    <property type="project" value="InterPro"/>
</dbReference>
<dbReference type="Gene3D" id="1.10.10.60">
    <property type="entry name" value="Homeodomain-like"/>
    <property type="match status" value="1"/>
</dbReference>
<evidence type="ECO:0000256" key="3">
    <source>
        <dbReference type="ARBA" id="ARBA00023125"/>
    </source>
</evidence>
<dbReference type="eggNOG" id="COG1961">
    <property type="taxonomic scope" value="Bacteria"/>
</dbReference>
<evidence type="ECO:0000256" key="5">
    <source>
        <dbReference type="PIRSR" id="PIRSR606118-50"/>
    </source>
</evidence>
<dbReference type="CDD" id="cd03768">
    <property type="entry name" value="SR_ResInv"/>
    <property type="match status" value="1"/>
</dbReference>
<dbReference type="GO" id="GO:0003677">
    <property type="term" value="F:DNA binding"/>
    <property type="evidence" value="ECO:0007669"/>
    <property type="project" value="UniProtKB-KW"/>
</dbReference>
<dbReference type="InterPro" id="IPR040652">
    <property type="entry name" value="Cry35Ab1_HTH"/>
</dbReference>
<gene>
    <name evidence="8" type="ORF">HMPREF9443_00354</name>
</gene>
<protein>
    <submittedName>
        <fullName evidence="8">Resolvase, N-terminal domain protein</fullName>
    </submittedName>
</protein>
<dbReference type="OrthoDB" id="9797501at2"/>
<dbReference type="PANTHER" id="PTHR30461:SF26">
    <property type="entry name" value="RESOLVASE HOMOLOG YNEB"/>
    <property type="match status" value="1"/>
</dbReference>
<dbReference type="SMART" id="SM00857">
    <property type="entry name" value="Resolvase"/>
    <property type="match status" value="1"/>
</dbReference>
<keyword evidence="2" id="KW-0229">DNA integration</keyword>
<dbReference type="PANTHER" id="PTHR30461">
    <property type="entry name" value="DNA-INVERTASE FROM LAMBDOID PROPHAGE"/>
    <property type="match status" value="1"/>
</dbReference>
<keyword evidence="3" id="KW-0238">DNA-binding</keyword>
<evidence type="ECO:0000256" key="4">
    <source>
        <dbReference type="ARBA" id="ARBA00023172"/>
    </source>
</evidence>
<name>E8LBZ1_9FIRM</name>
<dbReference type="Pfam" id="PF00239">
    <property type="entry name" value="Resolvase"/>
    <property type="match status" value="1"/>
</dbReference>
<evidence type="ECO:0000313" key="8">
    <source>
        <dbReference type="EMBL" id="EFY05656.1"/>
    </source>
</evidence>
<feature type="active site" description="O-(5'-phospho-DNA)-serine intermediate" evidence="5 6">
    <location>
        <position position="9"/>
    </location>
</feature>
<dbReference type="RefSeq" id="WP_009144748.1">
    <property type="nucleotide sequence ID" value="NZ_GL830854.1"/>
</dbReference>
<dbReference type="AlphaFoldDB" id="E8LBZ1"/>